<evidence type="ECO:0008006" key="4">
    <source>
        <dbReference type="Google" id="ProtNLM"/>
    </source>
</evidence>
<accession>A0A8J4QZ69</accession>
<dbReference type="Proteomes" id="UP000737018">
    <property type="component" value="Unassembled WGS sequence"/>
</dbReference>
<keyword evidence="1" id="KW-1133">Transmembrane helix</keyword>
<feature type="transmembrane region" description="Helical" evidence="1">
    <location>
        <begin position="72"/>
        <end position="99"/>
    </location>
</feature>
<sequence>MPHHRASSISTAVTAVAVVGLSLYSPPVVDLNASHHQFKPRFTISKSPPVLFPPAENQTELSLRFLGCVAAFLLWALLHFLGCIAAAFFVACWVAAFFVDLL</sequence>
<keyword evidence="1" id="KW-0472">Membrane</keyword>
<name>A0A8J4QZ69_9ROSI</name>
<dbReference type="EMBL" id="JRKL02001851">
    <property type="protein sequence ID" value="KAF3961687.1"/>
    <property type="molecule type" value="Genomic_DNA"/>
</dbReference>
<reference evidence="2" key="1">
    <citation type="submission" date="2020-03" db="EMBL/GenBank/DDBJ databases">
        <title>Castanea mollissima Vanexum genome sequencing.</title>
        <authorList>
            <person name="Staton M."/>
        </authorList>
    </citation>
    <scope>NUCLEOTIDE SEQUENCE</scope>
    <source>
        <tissue evidence="2">Leaf</tissue>
    </source>
</reference>
<dbReference type="AlphaFoldDB" id="A0A8J4QZ69"/>
<gene>
    <name evidence="2" type="ORF">CMV_013717</name>
</gene>
<evidence type="ECO:0000313" key="3">
    <source>
        <dbReference type="Proteomes" id="UP000737018"/>
    </source>
</evidence>
<keyword evidence="3" id="KW-1185">Reference proteome</keyword>
<evidence type="ECO:0000256" key="1">
    <source>
        <dbReference type="SAM" id="Phobius"/>
    </source>
</evidence>
<organism evidence="2 3">
    <name type="scientific">Castanea mollissima</name>
    <name type="common">Chinese chestnut</name>
    <dbReference type="NCBI Taxonomy" id="60419"/>
    <lineage>
        <taxon>Eukaryota</taxon>
        <taxon>Viridiplantae</taxon>
        <taxon>Streptophyta</taxon>
        <taxon>Embryophyta</taxon>
        <taxon>Tracheophyta</taxon>
        <taxon>Spermatophyta</taxon>
        <taxon>Magnoliopsida</taxon>
        <taxon>eudicotyledons</taxon>
        <taxon>Gunneridae</taxon>
        <taxon>Pentapetalae</taxon>
        <taxon>rosids</taxon>
        <taxon>fabids</taxon>
        <taxon>Fagales</taxon>
        <taxon>Fagaceae</taxon>
        <taxon>Castanea</taxon>
    </lineage>
</organism>
<feature type="transmembrane region" description="Helical" evidence="1">
    <location>
        <begin position="7"/>
        <end position="25"/>
    </location>
</feature>
<proteinExistence type="predicted"/>
<keyword evidence="1" id="KW-0812">Transmembrane</keyword>
<evidence type="ECO:0000313" key="2">
    <source>
        <dbReference type="EMBL" id="KAF3961687.1"/>
    </source>
</evidence>
<comment type="caution">
    <text evidence="2">The sequence shown here is derived from an EMBL/GenBank/DDBJ whole genome shotgun (WGS) entry which is preliminary data.</text>
</comment>
<protein>
    <recommendedName>
        <fullName evidence="4">Transmembrane protein</fullName>
    </recommendedName>
</protein>